<keyword evidence="1" id="KW-0175">Coiled coil</keyword>
<evidence type="ECO:0000313" key="2">
    <source>
        <dbReference type="EMBL" id="CAH1238623.1"/>
    </source>
</evidence>
<evidence type="ECO:0000313" key="3">
    <source>
        <dbReference type="Proteomes" id="UP000838412"/>
    </source>
</evidence>
<accession>A0A8J9YS72</accession>
<dbReference type="AlphaFoldDB" id="A0A8J9YS72"/>
<dbReference type="OrthoDB" id="10554612at2759"/>
<sequence length="272" mass="31252">MGDTNSEYEAENSDTYAAAGIVEVDFPSVKPARKIGLIEGRTEMKILNTVLRELFKQMTKSKVGEKITITLDDFTKVKISETAETVMEAVKALKLEELNTDEEVQQEVELAMESITSMREELEKIEGRLAAIHEKVETISDVRLRAIKLMRKLKTCQFTYEATDGTSIEIIRESCMKCIPDLLIIMEEARRQRLIFEAEMKIKWEEKMRHIMERHEREIIETTGVFISEEIVEYRELVTGFATKHAYGPDEPEGPVQKESLELKDATLNIQD</sequence>
<evidence type="ECO:0000256" key="1">
    <source>
        <dbReference type="SAM" id="Coils"/>
    </source>
</evidence>
<name>A0A8J9YS72_BRALA</name>
<protein>
    <submittedName>
        <fullName evidence="2">Hypp5606 protein</fullName>
    </submittedName>
</protein>
<organism evidence="2 3">
    <name type="scientific">Branchiostoma lanceolatum</name>
    <name type="common">Common lancelet</name>
    <name type="synonym">Amphioxus lanceolatum</name>
    <dbReference type="NCBI Taxonomy" id="7740"/>
    <lineage>
        <taxon>Eukaryota</taxon>
        <taxon>Metazoa</taxon>
        <taxon>Chordata</taxon>
        <taxon>Cephalochordata</taxon>
        <taxon>Leptocardii</taxon>
        <taxon>Amphioxiformes</taxon>
        <taxon>Branchiostomatidae</taxon>
        <taxon>Branchiostoma</taxon>
    </lineage>
</organism>
<proteinExistence type="predicted"/>
<reference evidence="2" key="1">
    <citation type="submission" date="2022-01" db="EMBL/GenBank/DDBJ databases">
        <authorList>
            <person name="Braso-Vives M."/>
        </authorList>
    </citation>
    <scope>NUCLEOTIDE SEQUENCE</scope>
</reference>
<dbReference type="Proteomes" id="UP000838412">
    <property type="component" value="Chromosome 10"/>
</dbReference>
<feature type="coiled-coil region" evidence="1">
    <location>
        <begin position="108"/>
        <end position="135"/>
    </location>
</feature>
<gene>
    <name evidence="2" type="primary">Hypp5606</name>
    <name evidence="2" type="ORF">BLAG_LOCUS3139</name>
</gene>
<dbReference type="EMBL" id="OV696695">
    <property type="protein sequence ID" value="CAH1238623.1"/>
    <property type="molecule type" value="Genomic_DNA"/>
</dbReference>
<keyword evidence="3" id="KW-1185">Reference proteome</keyword>